<protein>
    <submittedName>
        <fullName evidence="2">Deoxynucleoside kinase</fullName>
        <ecNumber evidence="2">2.7.1.-</ecNumber>
    </submittedName>
</protein>
<dbReference type="Pfam" id="PF01712">
    <property type="entry name" value="dNK"/>
    <property type="match status" value="1"/>
</dbReference>
<dbReference type="InterPro" id="IPR027417">
    <property type="entry name" value="P-loop_NTPase"/>
</dbReference>
<name>A0ABU6K3P8_9RHOO</name>
<evidence type="ECO:0000259" key="1">
    <source>
        <dbReference type="Pfam" id="PF01712"/>
    </source>
</evidence>
<dbReference type="CDD" id="cd01673">
    <property type="entry name" value="dNK"/>
    <property type="match status" value="1"/>
</dbReference>
<dbReference type="InterPro" id="IPR002624">
    <property type="entry name" value="DCK/DGK"/>
</dbReference>
<dbReference type="Proteomes" id="UP001331561">
    <property type="component" value="Unassembled WGS sequence"/>
</dbReference>
<dbReference type="PIRSF" id="PIRSF000705">
    <property type="entry name" value="DNK"/>
    <property type="match status" value="1"/>
</dbReference>
<keyword evidence="2" id="KW-0418">Kinase</keyword>
<keyword evidence="2" id="KW-0808">Transferase</keyword>
<organism evidence="2 3">
    <name type="scientific">Uliginosibacterium silvisoli</name>
    <dbReference type="NCBI Taxonomy" id="3114758"/>
    <lineage>
        <taxon>Bacteria</taxon>
        <taxon>Pseudomonadati</taxon>
        <taxon>Pseudomonadota</taxon>
        <taxon>Betaproteobacteria</taxon>
        <taxon>Rhodocyclales</taxon>
        <taxon>Zoogloeaceae</taxon>
        <taxon>Uliginosibacterium</taxon>
    </lineage>
</organism>
<comment type="caution">
    <text evidence="2">The sequence shown here is derived from an EMBL/GenBank/DDBJ whole genome shotgun (WGS) entry which is preliminary data.</text>
</comment>
<dbReference type="PANTHER" id="PTHR10513:SF46">
    <property type="entry name" value="DEOXYGUANOSINE KINASE"/>
    <property type="match status" value="1"/>
</dbReference>
<dbReference type="EMBL" id="JAYXHS010000002">
    <property type="protein sequence ID" value="MEC5386529.1"/>
    <property type="molecule type" value="Genomic_DNA"/>
</dbReference>
<dbReference type="GO" id="GO:0016301">
    <property type="term" value="F:kinase activity"/>
    <property type="evidence" value="ECO:0007669"/>
    <property type="project" value="UniProtKB-KW"/>
</dbReference>
<evidence type="ECO:0000313" key="3">
    <source>
        <dbReference type="Proteomes" id="UP001331561"/>
    </source>
</evidence>
<dbReference type="EC" id="2.7.1.-" evidence="2"/>
<feature type="domain" description="Deoxynucleoside kinase" evidence="1">
    <location>
        <begin position="9"/>
        <end position="193"/>
    </location>
</feature>
<sequence length="215" mass="25565">MLEKARYVVVEGPIGAGKTTLTRRLAERMNANVLLEQPEMNPFLGRFYQSMERWALPTQIEFLFQRTDLLRELDPLRRDGQRVVSDFLLEKDPLFASLTLVDNDEERLYQRLYESLHPQAPAPDLVIYLQAKPETLIERVRRRGMDSERKITEGYLERVVERYAQFFHQYDRSPLFIVNAEELNPVEQDEDFELLYKRLFAMRSYREFFGYSAAQ</sequence>
<dbReference type="SUPFAM" id="SSF52540">
    <property type="entry name" value="P-loop containing nucleoside triphosphate hydrolases"/>
    <property type="match status" value="1"/>
</dbReference>
<evidence type="ECO:0000313" key="2">
    <source>
        <dbReference type="EMBL" id="MEC5386529.1"/>
    </source>
</evidence>
<proteinExistence type="predicted"/>
<gene>
    <name evidence="2" type="ORF">VVD49_12395</name>
</gene>
<reference evidence="2 3" key="1">
    <citation type="submission" date="2024-01" db="EMBL/GenBank/DDBJ databases">
        <title>Uliginosibacterium soil sp. nov.</title>
        <authorList>
            <person name="Lv Y."/>
        </authorList>
    </citation>
    <scope>NUCLEOTIDE SEQUENCE [LARGE SCALE GENOMIC DNA]</scope>
    <source>
        <strain evidence="2 3">H3</strain>
    </source>
</reference>
<accession>A0ABU6K3P8</accession>
<dbReference type="RefSeq" id="WP_327599492.1">
    <property type="nucleotide sequence ID" value="NZ_JAYXHS010000002.1"/>
</dbReference>
<dbReference type="PANTHER" id="PTHR10513">
    <property type="entry name" value="DEOXYNUCLEOSIDE KINASE"/>
    <property type="match status" value="1"/>
</dbReference>
<keyword evidence="3" id="KW-1185">Reference proteome</keyword>
<dbReference type="InterPro" id="IPR031314">
    <property type="entry name" value="DNK_dom"/>
</dbReference>
<dbReference type="InterPro" id="IPR050566">
    <property type="entry name" value="Deoxyribonucleoside_kinase"/>
</dbReference>
<dbReference type="Gene3D" id="3.40.50.300">
    <property type="entry name" value="P-loop containing nucleotide triphosphate hydrolases"/>
    <property type="match status" value="1"/>
</dbReference>